<dbReference type="SUPFAM" id="SSF52499">
    <property type="entry name" value="Isochorismatase-like hydrolases"/>
    <property type="match status" value="1"/>
</dbReference>
<dbReference type="PANTHER" id="PTHR14119:SF3">
    <property type="entry name" value="ISOCHORISMATASE DOMAIN-CONTAINING PROTEIN 2"/>
    <property type="match status" value="1"/>
</dbReference>
<dbReference type="InterPro" id="IPR000868">
    <property type="entry name" value="Isochorismatase-like_dom"/>
</dbReference>
<accession>A0ABS8W8I1</accession>
<comment type="caution">
    <text evidence="2">The sequence shown here is derived from an EMBL/GenBank/DDBJ whole genome shotgun (WGS) entry which is preliminary data.</text>
</comment>
<evidence type="ECO:0000313" key="2">
    <source>
        <dbReference type="EMBL" id="MCE2593690.1"/>
    </source>
</evidence>
<protein>
    <submittedName>
        <fullName evidence="2">Isochorismatase family protein</fullName>
    </submittedName>
</protein>
<keyword evidence="3" id="KW-1185">Reference proteome</keyword>
<dbReference type="EMBL" id="JAIMJA010000002">
    <property type="protein sequence ID" value="MCE2593690.1"/>
    <property type="molecule type" value="Genomic_DNA"/>
</dbReference>
<sequence>MLDKNKTGLIVIDVQGKLADIVTDSEALLKQIHIMISGAKALNLPIIYLEQNPAKLGSTSPLLQSALDPVEAIAKYTFDACAEPEFVAAIKASTVTTWIICGIEAHICVYQTTSSLLQLGYQIELLEDGVASRSSPNKSLAIKKLMAQGASISCVEMCLYELVADCRAPEFKAILQLIK</sequence>
<organism evidence="2 3">
    <name type="scientific">Motilimonas cestriensis</name>
    <dbReference type="NCBI Taxonomy" id="2742685"/>
    <lineage>
        <taxon>Bacteria</taxon>
        <taxon>Pseudomonadati</taxon>
        <taxon>Pseudomonadota</taxon>
        <taxon>Gammaproteobacteria</taxon>
        <taxon>Alteromonadales</taxon>
        <taxon>Alteromonadales genera incertae sedis</taxon>
        <taxon>Motilimonas</taxon>
    </lineage>
</organism>
<gene>
    <name evidence="2" type="ORF">K6Y31_02535</name>
</gene>
<dbReference type="InterPro" id="IPR050993">
    <property type="entry name" value="Isochorismatase_domain"/>
</dbReference>
<reference evidence="2 3" key="1">
    <citation type="journal article" date="2022" name="Environ. Microbiol. Rep.">
        <title>Eco-phylogenetic analyses reveal divergent evolution of vitamin B12 metabolism in the marine bacterial family 'Psychromonadaceae'.</title>
        <authorList>
            <person name="Jin X."/>
            <person name="Yang Y."/>
            <person name="Cao H."/>
            <person name="Gao B."/>
            <person name="Zhao Z."/>
        </authorList>
    </citation>
    <scope>NUCLEOTIDE SEQUENCE [LARGE SCALE GENOMIC DNA]</scope>
    <source>
        <strain evidence="2 3">MKS20</strain>
    </source>
</reference>
<dbReference type="Proteomes" id="UP001201273">
    <property type="component" value="Unassembled WGS sequence"/>
</dbReference>
<name>A0ABS8W8I1_9GAMM</name>
<dbReference type="PANTHER" id="PTHR14119">
    <property type="entry name" value="HYDROLASE"/>
    <property type="match status" value="1"/>
</dbReference>
<feature type="domain" description="Isochorismatase-like" evidence="1">
    <location>
        <begin position="8"/>
        <end position="156"/>
    </location>
</feature>
<dbReference type="RefSeq" id="WP_233051283.1">
    <property type="nucleotide sequence ID" value="NZ_JAIMJA010000002.1"/>
</dbReference>
<proteinExistence type="predicted"/>
<dbReference type="InterPro" id="IPR036380">
    <property type="entry name" value="Isochorismatase-like_sf"/>
</dbReference>
<evidence type="ECO:0000259" key="1">
    <source>
        <dbReference type="Pfam" id="PF00857"/>
    </source>
</evidence>
<evidence type="ECO:0000313" key="3">
    <source>
        <dbReference type="Proteomes" id="UP001201273"/>
    </source>
</evidence>
<dbReference type="Gene3D" id="3.40.50.850">
    <property type="entry name" value="Isochorismatase-like"/>
    <property type="match status" value="1"/>
</dbReference>
<dbReference type="Pfam" id="PF00857">
    <property type="entry name" value="Isochorismatase"/>
    <property type="match status" value="1"/>
</dbReference>